<dbReference type="InterPro" id="IPR011761">
    <property type="entry name" value="ATP-grasp"/>
</dbReference>
<dbReference type="InterPro" id="IPR005482">
    <property type="entry name" value="Biotin_COase_C"/>
</dbReference>
<evidence type="ECO:0000256" key="1">
    <source>
        <dbReference type="ARBA" id="ARBA00001953"/>
    </source>
</evidence>
<feature type="domain" description="CoA carboxyltransferase N-terminal" evidence="13">
    <location>
        <begin position="541"/>
        <end position="816"/>
    </location>
</feature>
<dbReference type="InterPro" id="IPR016185">
    <property type="entry name" value="PreATP-grasp_dom_sf"/>
</dbReference>
<evidence type="ECO:0000259" key="14">
    <source>
        <dbReference type="PROSITE" id="PS50989"/>
    </source>
</evidence>
<dbReference type="PANTHER" id="PTHR48095:SF5">
    <property type="entry name" value="BLL7292 PROTEIN"/>
    <property type="match status" value="1"/>
</dbReference>
<dbReference type="Proteomes" id="UP001165122">
    <property type="component" value="Unassembled WGS sequence"/>
</dbReference>
<dbReference type="Gene3D" id="2.40.50.100">
    <property type="match status" value="1"/>
</dbReference>
<evidence type="ECO:0000256" key="3">
    <source>
        <dbReference type="ARBA" id="ARBA00013058"/>
    </source>
</evidence>
<name>A0A9W7EEK2_9STRA</name>
<dbReference type="Pfam" id="PF01039">
    <property type="entry name" value="Carboxyl_trans"/>
    <property type="match status" value="1"/>
</dbReference>
<dbReference type="PROSITE" id="PS50989">
    <property type="entry name" value="COA_CT_CTER"/>
    <property type="match status" value="1"/>
</dbReference>
<dbReference type="PANTHER" id="PTHR48095">
    <property type="entry name" value="PYRUVATE CARBOXYLASE SUBUNIT A"/>
    <property type="match status" value="1"/>
</dbReference>
<dbReference type="InterPro" id="IPR029045">
    <property type="entry name" value="ClpP/crotonase-like_dom_sf"/>
</dbReference>
<evidence type="ECO:0000313" key="16">
    <source>
        <dbReference type="Proteomes" id="UP001165122"/>
    </source>
</evidence>
<dbReference type="Gene3D" id="3.90.226.10">
    <property type="entry name" value="2-enoyl-CoA Hydratase, Chain A, domain 1"/>
    <property type="match status" value="2"/>
</dbReference>
<feature type="domain" description="ATP-grasp" evidence="11">
    <location>
        <begin position="114"/>
        <end position="308"/>
    </location>
</feature>
<dbReference type="PROSITE" id="PS00867">
    <property type="entry name" value="CPSASE_2"/>
    <property type="match status" value="1"/>
</dbReference>
<sequence>MLRKVLIANRGEIASRISRTALDRSLPAVIATAAEDRALSERIGVPLAQLPNNYTDIEGIIKIAHEHGCDSIHPGYGFLSESDQFAQAVREHDLTFIGPQTDTLKIFGDKLRARDLAVDAQVSVAPGRVVRDATELEEFLKGSGGSGILKSRAGGGGRGIRAVKLGDDLEDSFARCLGESKAFGASNSGLLIEQAITNAQHIEVQILADSHKNIIHLFDRECSLQRRHQKLVEVAPSSLPPPLKQKIFDDAIALAHASNYEGLGTFEFLVNDDGHFFMECNPRLQVEHTVTESITGIDLVECQFAVAEGATLQEIIDQPPTSKGFSVQTRILAEKMDITSKKISPSCEPLSQFEPPSGHGIRVETAMAPGAQTHPSYDSLIAKVIAHAPSLQAAIRKSSSALNSFAIAGPTTNLPLLKSLLDRPEVKSSTATTTFVDDHMDELSANLQSPSLSPTDNVDGAIVSPVTGTVVELNVQIGDKVTSGQQLAVLDSMKMEIVVPSTVTGEVKSISAKIGDVLNEGQVLILVDGYIDEAQDCSADVYTDEELNDIRADLASLNKRKEKLYDENRPKAVERRRGRGQLTARECIGILSDDNDNDNSNFREYGGLAVAASRRTRKLADLEESTPADGIITGKTTIDGAECVVIAVDATVIAGTQGYFHHHKIDRAVEVATKNSLPIVVLPEGGGGRPVDTDIPDIMSAGLNLGTWTEYSKLAGTVPRLAVVSGRCFAGSAAIAGASDVVIATKDSTIGMGGPAMIEGGGLGIVTPEEVGPSHELSLAGAVDVVAEDDEAALILAKKYLSFFTDKTVKNVTSKNHTQLDQRILRKIIPENRKRSYDMRKLIDSLCDEDSVLEMRPLFGGAVITALARIEGKSCGIVASNPASNGGAIDANACDKVSRFFRLLHAFDIPVVSLVDCPGFMVGPAAEKTGLMRKAGRLFLAGAVLEDSIFAVITRKAVGLGAMALCGGNTKQPVETVAWPTGEIGAMGVEGAVNLGFKKELEALEGDDRGKLFEKLVAAVYKQQNATNAASKLEIDDVIDPADTRARLALNLTAYYKNAGKAKEKKATILDSCW</sequence>
<evidence type="ECO:0000256" key="8">
    <source>
        <dbReference type="ARBA" id="ARBA00023268"/>
    </source>
</evidence>
<dbReference type="InterPro" id="IPR000089">
    <property type="entry name" value="Biotin_lipoyl"/>
</dbReference>
<comment type="pathway">
    <text evidence="2">Lipid metabolism; malonyl-CoA biosynthesis; malonyl-CoA from acetyl-CoA: step 1/1.</text>
</comment>
<dbReference type="PROSITE" id="PS50979">
    <property type="entry name" value="BC"/>
    <property type="match status" value="1"/>
</dbReference>
<accession>A0A9W7EEK2</accession>
<dbReference type="Gene3D" id="3.30.470.20">
    <property type="entry name" value="ATP-grasp fold, B domain"/>
    <property type="match status" value="1"/>
</dbReference>
<dbReference type="SUPFAM" id="SSF52096">
    <property type="entry name" value="ClpP/crotonase"/>
    <property type="match status" value="2"/>
</dbReference>
<feature type="domain" description="Biotin carboxylation" evidence="12">
    <location>
        <begin position="1"/>
        <end position="441"/>
    </location>
</feature>
<dbReference type="InterPro" id="IPR011763">
    <property type="entry name" value="COA_CT_C"/>
</dbReference>
<comment type="cofactor">
    <cofactor evidence="1">
        <name>biotin</name>
        <dbReference type="ChEBI" id="CHEBI:57586"/>
    </cofactor>
</comment>
<dbReference type="SUPFAM" id="SSF52440">
    <property type="entry name" value="PreATP-grasp domain"/>
    <property type="match status" value="1"/>
</dbReference>
<dbReference type="InterPro" id="IPR034733">
    <property type="entry name" value="AcCoA_carboxyl_beta"/>
</dbReference>
<evidence type="ECO:0000313" key="15">
    <source>
        <dbReference type="EMBL" id="GMH75903.1"/>
    </source>
</evidence>
<dbReference type="InterPro" id="IPR011054">
    <property type="entry name" value="Rudment_hybrid_motif"/>
</dbReference>
<dbReference type="AlphaFoldDB" id="A0A9W7EEK2"/>
<evidence type="ECO:0000256" key="2">
    <source>
        <dbReference type="ARBA" id="ARBA00004956"/>
    </source>
</evidence>
<evidence type="ECO:0000256" key="9">
    <source>
        <dbReference type="PROSITE-ProRule" id="PRU00409"/>
    </source>
</evidence>
<dbReference type="InterPro" id="IPR005481">
    <property type="entry name" value="BC-like_N"/>
</dbReference>
<dbReference type="GO" id="GO:0003989">
    <property type="term" value="F:acetyl-CoA carboxylase activity"/>
    <property type="evidence" value="ECO:0007669"/>
    <property type="project" value="UniProtKB-EC"/>
</dbReference>
<feature type="domain" description="Lipoyl-binding" evidence="10">
    <location>
        <begin position="453"/>
        <end position="528"/>
    </location>
</feature>
<gene>
    <name evidence="15" type="ORF">TrLO_g14913</name>
</gene>
<evidence type="ECO:0000256" key="5">
    <source>
        <dbReference type="ARBA" id="ARBA00022741"/>
    </source>
</evidence>
<keyword evidence="6 9" id="KW-0067">ATP-binding</keyword>
<dbReference type="InterPro" id="IPR051602">
    <property type="entry name" value="ACC_Biotin_Carboxylase"/>
</dbReference>
<dbReference type="InterPro" id="IPR011762">
    <property type="entry name" value="COA_CT_N"/>
</dbReference>
<keyword evidence="5 9" id="KW-0547">Nucleotide-binding</keyword>
<protein>
    <recommendedName>
        <fullName evidence="3">acetyl-CoA carboxylase</fullName>
        <ecNumber evidence="3">6.4.1.2</ecNumber>
    </recommendedName>
</protein>
<dbReference type="SUPFAM" id="SSF56059">
    <property type="entry name" value="Glutathione synthetase ATP-binding domain-like"/>
    <property type="match status" value="1"/>
</dbReference>
<organism evidence="15 16">
    <name type="scientific">Triparma laevis f. longispina</name>
    <dbReference type="NCBI Taxonomy" id="1714387"/>
    <lineage>
        <taxon>Eukaryota</taxon>
        <taxon>Sar</taxon>
        <taxon>Stramenopiles</taxon>
        <taxon>Ochrophyta</taxon>
        <taxon>Bolidophyceae</taxon>
        <taxon>Parmales</taxon>
        <taxon>Triparmaceae</taxon>
        <taxon>Triparma</taxon>
    </lineage>
</organism>
<keyword evidence="4" id="KW-0436">Ligase</keyword>
<evidence type="ECO:0000259" key="10">
    <source>
        <dbReference type="PROSITE" id="PS50968"/>
    </source>
</evidence>
<evidence type="ECO:0000259" key="12">
    <source>
        <dbReference type="PROSITE" id="PS50979"/>
    </source>
</evidence>
<dbReference type="SUPFAM" id="SSF51230">
    <property type="entry name" value="Single hybrid motif"/>
    <property type="match status" value="1"/>
</dbReference>
<dbReference type="GO" id="GO:0005524">
    <property type="term" value="F:ATP binding"/>
    <property type="evidence" value="ECO:0007669"/>
    <property type="project" value="UniProtKB-UniRule"/>
</dbReference>
<evidence type="ECO:0000259" key="11">
    <source>
        <dbReference type="PROSITE" id="PS50975"/>
    </source>
</evidence>
<dbReference type="Pfam" id="PF00289">
    <property type="entry name" value="Biotin_carb_N"/>
    <property type="match status" value="1"/>
</dbReference>
<dbReference type="InterPro" id="IPR011053">
    <property type="entry name" value="Single_hybrid_motif"/>
</dbReference>
<dbReference type="PROSITE" id="PS50975">
    <property type="entry name" value="ATP_GRASP"/>
    <property type="match status" value="1"/>
</dbReference>
<dbReference type="SMART" id="SM00878">
    <property type="entry name" value="Biotin_carb_C"/>
    <property type="match status" value="1"/>
</dbReference>
<proteinExistence type="predicted"/>
<evidence type="ECO:0000256" key="7">
    <source>
        <dbReference type="ARBA" id="ARBA00023267"/>
    </source>
</evidence>
<dbReference type="OrthoDB" id="196847at2759"/>
<dbReference type="SUPFAM" id="SSF51246">
    <property type="entry name" value="Rudiment single hybrid motif"/>
    <property type="match status" value="1"/>
</dbReference>
<dbReference type="PROSITE" id="PS50968">
    <property type="entry name" value="BIOTINYL_LIPOYL"/>
    <property type="match status" value="1"/>
</dbReference>
<dbReference type="EC" id="6.4.1.2" evidence="3"/>
<evidence type="ECO:0000259" key="13">
    <source>
        <dbReference type="PROSITE" id="PS50980"/>
    </source>
</evidence>
<keyword evidence="7" id="KW-0092">Biotin</keyword>
<dbReference type="Pfam" id="PF00364">
    <property type="entry name" value="Biotin_lipoyl"/>
    <property type="match status" value="1"/>
</dbReference>
<evidence type="ECO:0000256" key="4">
    <source>
        <dbReference type="ARBA" id="ARBA00022598"/>
    </source>
</evidence>
<dbReference type="CDD" id="cd06850">
    <property type="entry name" value="biotinyl_domain"/>
    <property type="match status" value="1"/>
</dbReference>
<dbReference type="Pfam" id="PF02786">
    <property type="entry name" value="CPSase_L_D2"/>
    <property type="match status" value="1"/>
</dbReference>
<reference evidence="16" key="1">
    <citation type="journal article" date="2023" name="Commun. Biol.">
        <title>Genome analysis of Parmales, the sister group of diatoms, reveals the evolutionary specialization of diatoms from phago-mixotrophs to photoautotrophs.</title>
        <authorList>
            <person name="Ban H."/>
            <person name="Sato S."/>
            <person name="Yoshikawa S."/>
            <person name="Yamada K."/>
            <person name="Nakamura Y."/>
            <person name="Ichinomiya M."/>
            <person name="Sato N."/>
            <person name="Blanc-Mathieu R."/>
            <person name="Endo H."/>
            <person name="Kuwata A."/>
            <person name="Ogata H."/>
        </authorList>
    </citation>
    <scope>NUCLEOTIDE SEQUENCE [LARGE SCALE GENOMIC DNA]</scope>
    <source>
        <strain evidence="16">NIES 3700</strain>
    </source>
</reference>
<dbReference type="EMBL" id="BRXW01000737">
    <property type="protein sequence ID" value="GMH75903.1"/>
    <property type="molecule type" value="Genomic_DNA"/>
</dbReference>
<comment type="caution">
    <text evidence="15">The sequence shown here is derived from an EMBL/GenBank/DDBJ whole genome shotgun (WGS) entry which is preliminary data.</text>
</comment>
<evidence type="ECO:0000256" key="6">
    <source>
        <dbReference type="ARBA" id="ARBA00022840"/>
    </source>
</evidence>
<dbReference type="InterPro" id="IPR005479">
    <property type="entry name" value="CPAse_ATP-bd"/>
</dbReference>
<dbReference type="PROSITE" id="PS50980">
    <property type="entry name" value="COA_CT_NTER"/>
    <property type="match status" value="1"/>
</dbReference>
<keyword evidence="16" id="KW-1185">Reference proteome</keyword>
<dbReference type="Pfam" id="PF02785">
    <property type="entry name" value="Biotin_carb_C"/>
    <property type="match status" value="1"/>
</dbReference>
<dbReference type="InterPro" id="IPR011764">
    <property type="entry name" value="Biotin_carboxylation_dom"/>
</dbReference>
<keyword evidence="8" id="KW-0511">Multifunctional enzyme</keyword>
<dbReference type="GO" id="GO:0046872">
    <property type="term" value="F:metal ion binding"/>
    <property type="evidence" value="ECO:0007669"/>
    <property type="project" value="InterPro"/>
</dbReference>
<feature type="domain" description="CoA carboxyltransferase C-terminal" evidence="14">
    <location>
        <begin position="817"/>
        <end position="1054"/>
    </location>
</feature>